<accession>A0AAP2DMH4</accession>
<dbReference type="AlphaFoldDB" id="A0AAP2DMH4"/>
<evidence type="ECO:0000256" key="1">
    <source>
        <dbReference type="SAM" id="Phobius"/>
    </source>
</evidence>
<dbReference type="EMBL" id="JAHESF010000010">
    <property type="protein sequence ID" value="MBT1697602.1"/>
    <property type="molecule type" value="Genomic_DNA"/>
</dbReference>
<feature type="transmembrane region" description="Helical" evidence="1">
    <location>
        <begin position="39"/>
        <end position="62"/>
    </location>
</feature>
<name>A0AAP2DMH4_9BACT</name>
<sequence>MTETVLTAFIAFVSTNIDDIFILMTLFTQVPHSLERRSIVAGQYMGIIALILLSIAGALIGIVVPLPYIGLLGLFPIYLGVAKIVSHVKNKADDDEGNALTIKKRKGGLLSNMIGQEAFGIAAITIANGGDNIGIYVPLFAKASLPELGITTLIFLALVYVWLAIAAYATSHPVVTDRLKKYNHILFPAVLIGLGVYIIIDSGTYRFVTQL</sequence>
<dbReference type="InterPro" id="IPR004676">
    <property type="entry name" value="Cd-R_transporter"/>
</dbReference>
<keyword evidence="3" id="KW-1185">Reference proteome</keyword>
<keyword evidence="1" id="KW-0812">Transmembrane</keyword>
<keyword evidence="1" id="KW-1133">Transmembrane helix</keyword>
<gene>
    <name evidence="2" type="ORF">KK083_11990</name>
</gene>
<dbReference type="Proteomes" id="UP001319200">
    <property type="component" value="Unassembled WGS sequence"/>
</dbReference>
<dbReference type="Pfam" id="PF03596">
    <property type="entry name" value="Cad"/>
    <property type="match status" value="1"/>
</dbReference>
<feature type="transmembrane region" description="Helical" evidence="1">
    <location>
        <begin position="6"/>
        <end position="27"/>
    </location>
</feature>
<feature type="transmembrane region" description="Helical" evidence="1">
    <location>
        <begin position="68"/>
        <end position="88"/>
    </location>
</feature>
<feature type="transmembrane region" description="Helical" evidence="1">
    <location>
        <begin position="182"/>
        <end position="200"/>
    </location>
</feature>
<evidence type="ECO:0000313" key="3">
    <source>
        <dbReference type="Proteomes" id="UP001319200"/>
    </source>
</evidence>
<evidence type="ECO:0000313" key="2">
    <source>
        <dbReference type="EMBL" id="MBT1697602.1"/>
    </source>
</evidence>
<protein>
    <submittedName>
        <fullName evidence="2">Cadmium resistance transporter</fullName>
    </submittedName>
</protein>
<feature type="transmembrane region" description="Helical" evidence="1">
    <location>
        <begin position="109"/>
        <end position="128"/>
    </location>
</feature>
<reference evidence="2 3" key="1">
    <citation type="submission" date="2021-05" db="EMBL/GenBank/DDBJ databases">
        <title>A Polyphasic approach of four new species of the genus Ohtaekwangia: Ohtaekwangia histidinii sp. nov., Ohtaekwangia cretensis sp. nov., Ohtaekwangia indiensis sp. nov., Ohtaekwangia reichenbachii sp. nov. from diverse environment.</title>
        <authorList>
            <person name="Octaviana S."/>
        </authorList>
    </citation>
    <scope>NUCLEOTIDE SEQUENCE [LARGE SCALE GENOMIC DNA]</scope>
    <source>
        <strain evidence="2 3">PWU4</strain>
    </source>
</reference>
<proteinExistence type="predicted"/>
<organism evidence="2 3">
    <name type="scientific">Chryseosolibacter histidini</name>
    <dbReference type="NCBI Taxonomy" id="2782349"/>
    <lineage>
        <taxon>Bacteria</taxon>
        <taxon>Pseudomonadati</taxon>
        <taxon>Bacteroidota</taxon>
        <taxon>Cytophagia</taxon>
        <taxon>Cytophagales</taxon>
        <taxon>Chryseotaleaceae</taxon>
        <taxon>Chryseosolibacter</taxon>
    </lineage>
</organism>
<dbReference type="RefSeq" id="WP_254163474.1">
    <property type="nucleotide sequence ID" value="NZ_JAHESF010000010.1"/>
</dbReference>
<feature type="transmembrane region" description="Helical" evidence="1">
    <location>
        <begin position="148"/>
        <end position="170"/>
    </location>
</feature>
<keyword evidence="1" id="KW-0472">Membrane</keyword>
<comment type="caution">
    <text evidence="2">The sequence shown here is derived from an EMBL/GenBank/DDBJ whole genome shotgun (WGS) entry which is preliminary data.</text>
</comment>